<sequence length="199" mass="20264">MRRFWKRLLAVPAVAAALSLAAPTPASALPMTVTPTGPVSFDGGLYLLNVSTGALFSCSPYHLDASAQNSSPIFLFYPTTNRCIGSGGLQADLIPISSPWGMDAYSIGNGEVAGPITGMYLTVKMSDGCQANISGPGGGSGTVAARYSNTGELDFPAGSGTNLRVTTMNALCDPLLINIGDAFAVGGALFATPIVTVTP</sequence>
<accession>A0A4R4NTC2</accession>
<dbReference type="AlphaFoldDB" id="A0A4R4NTC2"/>
<reference evidence="2 3" key="1">
    <citation type="submission" date="2019-03" db="EMBL/GenBank/DDBJ databases">
        <title>Draft genome sequences of novel Actinobacteria.</title>
        <authorList>
            <person name="Sahin N."/>
            <person name="Ay H."/>
            <person name="Saygin H."/>
        </authorList>
    </citation>
    <scope>NUCLEOTIDE SEQUENCE [LARGE SCALE GENOMIC DNA]</scope>
    <source>
        <strain evidence="2 3">DSM 45347</strain>
    </source>
</reference>
<proteinExistence type="predicted"/>
<evidence type="ECO:0000256" key="1">
    <source>
        <dbReference type="SAM" id="SignalP"/>
    </source>
</evidence>
<name>A0A4R4NTC2_9ACTN</name>
<organism evidence="2 3">
    <name type="scientific">Actinomadura bangladeshensis</name>
    <dbReference type="NCBI Taxonomy" id="453573"/>
    <lineage>
        <taxon>Bacteria</taxon>
        <taxon>Bacillati</taxon>
        <taxon>Actinomycetota</taxon>
        <taxon>Actinomycetes</taxon>
        <taxon>Streptosporangiales</taxon>
        <taxon>Thermomonosporaceae</taxon>
        <taxon>Actinomadura</taxon>
    </lineage>
</organism>
<evidence type="ECO:0000313" key="3">
    <source>
        <dbReference type="Proteomes" id="UP000295431"/>
    </source>
</evidence>
<evidence type="ECO:0008006" key="4">
    <source>
        <dbReference type="Google" id="ProtNLM"/>
    </source>
</evidence>
<feature type="signal peptide" evidence="1">
    <location>
        <begin position="1"/>
        <end position="28"/>
    </location>
</feature>
<gene>
    <name evidence="2" type="ORF">E1284_22695</name>
</gene>
<protein>
    <recommendedName>
        <fullName evidence="4">Secreted protein</fullName>
    </recommendedName>
</protein>
<keyword evidence="3" id="KW-1185">Reference proteome</keyword>
<dbReference type="RefSeq" id="WP_131942141.1">
    <property type="nucleotide sequence ID" value="NZ_BAAAMX010000004.1"/>
</dbReference>
<keyword evidence="1" id="KW-0732">Signal</keyword>
<dbReference type="EMBL" id="SMJW01000120">
    <property type="protein sequence ID" value="TDC12685.1"/>
    <property type="molecule type" value="Genomic_DNA"/>
</dbReference>
<dbReference type="Proteomes" id="UP000295431">
    <property type="component" value="Unassembled WGS sequence"/>
</dbReference>
<feature type="chain" id="PRO_5020894237" description="Secreted protein" evidence="1">
    <location>
        <begin position="29"/>
        <end position="199"/>
    </location>
</feature>
<comment type="caution">
    <text evidence="2">The sequence shown here is derived from an EMBL/GenBank/DDBJ whole genome shotgun (WGS) entry which is preliminary data.</text>
</comment>
<evidence type="ECO:0000313" key="2">
    <source>
        <dbReference type="EMBL" id="TDC12685.1"/>
    </source>
</evidence>